<dbReference type="InterPro" id="IPR026966">
    <property type="entry name" value="Neurofascin/L1/NrCAM_C"/>
</dbReference>
<dbReference type="EMBL" id="HACG01015578">
    <property type="protein sequence ID" value="CEK62443.1"/>
    <property type="molecule type" value="Transcribed_RNA"/>
</dbReference>
<feature type="region of interest" description="Disordered" evidence="5">
    <location>
        <begin position="44"/>
        <end position="68"/>
    </location>
</feature>
<protein>
    <recommendedName>
        <fullName evidence="6">Neurofascin/L1/NrCAM C-terminal domain-containing protein</fullName>
    </recommendedName>
</protein>
<gene>
    <name evidence="7" type="primary">ORF45181</name>
    <name evidence="8" type="synonym">ORF45182</name>
</gene>
<feature type="compositionally biased region" description="Acidic residues" evidence="5">
    <location>
        <begin position="54"/>
        <end position="67"/>
    </location>
</feature>
<dbReference type="EMBL" id="HACG01015579">
    <property type="protein sequence ID" value="CEK62444.1"/>
    <property type="molecule type" value="Transcribed_RNA"/>
</dbReference>
<evidence type="ECO:0000256" key="4">
    <source>
        <dbReference type="ARBA" id="ARBA00023136"/>
    </source>
</evidence>
<dbReference type="AlphaFoldDB" id="A0A0B6Z1R9"/>
<evidence type="ECO:0000313" key="8">
    <source>
        <dbReference type="EMBL" id="CEK62444.1"/>
    </source>
</evidence>
<feature type="domain" description="Neurofascin/L1/NrCAM C-terminal" evidence="6">
    <location>
        <begin position="1"/>
        <end position="91"/>
    </location>
</feature>
<reference evidence="7" key="1">
    <citation type="submission" date="2014-12" db="EMBL/GenBank/DDBJ databases">
        <title>Insight into the proteome of Arion vulgaris.</title>
        <authorList>
            <person name="Aradska J."/>
            <person name="Bulat T."/>
            <person name="Smidak R."/>
            <person name="Sarate P."/>
            <person name="Gangsoo J."/>
            <person name="Sialana F."/>
            <person name="Bilban M."/>
            <person name="Lubec G."/>
        </authorList>
    </citation>
    <scope>NUCLEOTIDE SEQUENCE</scope>
    <source>
        <tissue evidence="7">Skin</tissue>
    </source>
</reference>
<accession>A0A0B6Z1R9</accession>
<evidence type="ECO:0000256" key="2">
    <source>
        <dbReference type="ARBA" id="ARBA00022692"/>
    </source>
</evidence>
<comment type="subcellular location">
    <subcellularLocation>
        <location evidence="1">Membrane</location>
        <topology evidence="1">Single-pass membrane protein</topology>
    </subcellularLocation>
</comment>
<name>A0A0B6Z1R9_9EUPU</name>
<feature type="region of interest" description="Disordered" evidence="5">
    <location>
        <begin position="1"/>
        <end position="25"/>
    </location>
</feature>
<dbReference type="Pfam" id="PF13882">
    <property type="entry name" value="Bravo_FIGEY"/>
    <property type="match status" value="1"/>
</dbReference>
<evidence type="ECO:0000259" key="6">
    <source>
        <dbReference type="Pfam" id="PF13882"/>
    </source>
</evidence>
<keyword evidence="3" id="KW-1133">Transmembrane helix</keyword>
<organism evidence="7">
    <name type="scientific">Arion vulgaris</name>
    <dbReference type="NCBI Taxonomy" id="1028688"/>
    <lineage>
        <taxon>Eukaryota</taxon>
        <taxon>Metazoa</taxon>
        <taxon>Spiralia</taxon>
        <taxon>Lophotrochozoa</taxon>
        <taxon>Mollusca</taxon>
        <taxon>Gastropoda</taxon>
        <taxon>Heterobranchia</taxon>
        <taxon>Euthyneura</taxon>
        <taxon>Panpulmonata</taxon>
        <taxon>Eupulmonata</taxon>
        <taxon>Stylommatophora</taxon>
        <taxon>Helicina</taxon>
        <taxon>Arionoidea</taxon>
        <taxon>Arionidae</taxon>
        <taxon>Arion</taxon>
    </lineage>
</organism>
<sequence length="119" mass="13344">RKKQEGDYNVDKKETGAGLDPEKELKDKDFNAYSIPAYDNYYNYPDSKAPGGDPEYDDTPIGDDESLGEYGKEDITHFNEDGSFIGVYQSKHLPPAQPTESSIDLIKKKCPVQMDKLAC</sequence>
<evidence type="ECO:0000256" key="1">
    <source>
        <dbReference type="ARBA" id="ARBA00004167"/>
    </source>
</evidence>
<feature type="non-terminal residue" evidence="7">
    <location>
        <position position="1"/>
    </location>
</feature>
<keyword evidence="2" id="KW-0812">Transmembrane</keyword>
<keyword evidence="4" id="KW-0472">Membrane</keyword>
<evidence type="ECO:0000256" key="5">
    <source>
        <dbReference type="SAM" id="MobiDB-lite"/>
    </source>
</evidence>
<proteinExistence type="predicted"/>
<evidence type="ECO:0000256" key="3">
    <source>
        <dbReference type="ARBA" id="ARBA00022989"/>
    </source>
</evidence>
<evidence type="ECO:0000313" key="7">
    <source>
        <dbReference type="EMBL" id="CEK62443.1"/>
    </source>
</evidence>
<dbReference type="GO" id="GO:0016020">
    <property type="term" value="C:membrane"/>
    <property type="evidence" value="ECO:0007669"/>
    <property type="project" value="UniProtKB-SubCell"/>
</dbReference>